<dbReference type="PROSITE" id="PS00018">
    <property type="entry name" value="EF_HAND_1"/>
    <property type="match status" value="3"/>
</dbReference>
<feature type="domain" description="EF-hand" evidence="8">
    <location>
        <begin position="119"/>
        <end position="154"/>
    </location>
</feature>
<dbReference type="Pfam" id="PF13499">
    <property type="entry name" value="EF-hand_7"/>
    <property type="match status" value="2"/>
</dbReference>
<dbReference type="Gene3D" id="1.10.238.10">
    <property type="entry name" value="EF-hand"/>
    <property type="match status" value="2"/>
</dbReference>
<comment type="similarity">
    <text evidence="1">Belongs to the calmodulin family.</text>
</comment>
<evidence type="ECO:0000256" key="7">
    <source>
        <dbReference type="ARBA" id="ARBA00037485"/>
    </source>
</evidence>
<comment type="function">
    <text evidence="7">Calmodulin acts as part of a calcium signal transduction pathway by mediating the control of a large number of enzymes, ion channels, aquaporins and other proteins through calcium-binding. Calcium-binding is required for the activation of calmodulin. Among the enzymes to be stimulated by the calmodulin-calcium complex are a number of protein kinases, such as myosin light-chain kinases and calmodulin-dependent protein kinase type II (CaMK2), and phosphatases.</text>
</comment>
<evidence type="ECO:0000256" key="2">
    <source>
        <dbReference type="ARBA" id="ARBA00020786"/>
    </source>
</evidence>
<dbReference type="FunCoup" id="A0A672QBF9">
    <property type="interactions" value="2708"/>
</dbReference>
<protein>
    <recommendedName>
        <fullName evidence="2">Calmodulin</fullName>
    </recommendedName>
</protein>
<keyword evidence="5" id="KW-0677">Repeat</keyword>
<evidence type="ECO:0000256" key="3">
    <source>
        <dbReference type="ARBA" id="ARBA00022481"/>
    </source>
</evidence>
<keyword evidence="6" id="KW-0106">Calcium</keyword>
<dbReference type="PANTHER" id="PTHR23048:SF0">
    <property type="entry name" value="CALMODULIN LIKE 3"/>
    <property type="match status" value="1"/>
</dbReference>
<evidence type="ECO:0000313" key="9">
    <source>
        <dbReference type="Ensembl" id="ENSSGRP00000073116.1"/>
    </source>
</evidence>
<dbReference type="PROSITE" id="PS50222">
    <property type="entry name" value="EF_HAND_2"/>
    <property type="match status" value="4"/>
</dbReference>
<dbReference type="CDD" id="cd00051">
    <property type="entry name" value="EFh"/>
    <property type="match status" value="2"/>
</dbReference>
<dbReference type="Proteomes" id="UP000472262">
    <property type="component" value="Unassembled WGS sequence"/>
</dbReference>
<keyword evidence="3" id="KW-0488">Methylation</keyword>
<sequence>MVVVRLRLRASNRKAVKPFRSLWSVTIVTVRSWWFIHRDLVTEVCFPGDQFKEAFSLFDKDGDGTITTKELGTVMRSLGQNPTEAELQDMINEVDADGNGTIDFPEFLTMMARKMKDTDSEEEIREAFRVFDKDGNGYISAAELRHVMTNLGEKLTDEEVDEMIREADIDGDGQVNYEGE</sequence>
<evidence type="ECO:0000256" key="6">
    <source>
        <dbReference type="ARBA" id="ARBA00022837"/>
    </source>
</evidence>
<evidence type="ECO:0000256" key="4">
    <source>
        <dbReference type="ARBA" id="ARBA00022723"/>
    </source>
</evidence>
<gene>
    <name evidence="9" type="primary">LOC107586481</name>
</gene>
<organism evidence="9 10">
    <name type="scientific">Sinocyclocheilus grahami</name>
    <name type="common">Dianchi golden-line fish</name>
    <name type="synonym">Barbus grahami</name>
    <dbReference type="NCBI Taxonomy" id="75366"/>
    <lineage>
        <taxon>Eukaryota</taxon>
        <taxon>Metazoa</taxon>
        <taxon>Chordata</taxon>
        <taxon>Craniata</taxon>
        <taxon>Vertebrata</taxon>
        <taxon>Euteleostomi</taxon>
        <taxon>Actinopterygii</taxon>
        <taxon>Neopterygii</taxon>
        <taxon>Teleostei</taxon>
        <taxon>Ostariophysi</taxon>
        <taxon>Cypriniformes</taxon>
        <taxon>Cyprinidae</taxon>
        <taxon>Cyprininae</taxon>
        <taxon>Sinocyclocheilus</taxon>
    </lineage>
</organism>
<keyword evidence="4" id="KW-0479">Metal-binding</keyword>
<dbReference type="InterPro" id="IPR002048">
    <property type="entry name" value="EF_hand_dom"/>
</dbReference>
<keyword evidence="10" id="KW-1185">Reference proteome</keyword>
<dbReference type="PANTHER" id="PTHR23048">
    <property type="entry name" value="MYOSIN LIGHT CHAIN 1, 3"/>
    <property type="match status" value="1"/>
</dbReference>
<dbReference type="InterPro" id="IPR011992">
    <property type="entry name" value="EF-hand-dom_pair"/>
</dbReference>
<dbReference type="InterPro" id="IPR018247">
    <property type="entry name" value="EF_Hand_1_Ca_BS"/>
</dbReference>
<dbReference type="SMART" id="SM00054">
    <property type="entry name" value="EFh"/>
    <property type="match status" value="4"/>
</dbReference>
<dbReference type="GO" id="GO:0005509">
    <property type="term" value="F:calcium ion binding"/>
    <property type="evidence" value="ECO:0007669"/>
    <property type="project" value="InterPro"/>
</dbReference>
<feature type="domain" description="EF-hand" evidence="8">
    <location>
        <begin position="155"/>
        <end position="180"/>
    </location>
</feature>
<evidence type="ECO:0000256" key="1">
    <source>
        <dbReference type="ARBA" id="ARBA00009763"/>
    </source>
</evidence>
<dbReference type="GO" id="GO:0016460">
    <property type="term" value="C:myosin II complex"/>
    <property type="evidence" value="ECO:0007669"/>
    <property type="project" value="TreeGrafter"/>
</dbReference>
<evidence type="ECO:0000313" key="10">
    <source>
        <dbReference type="Proteomes" id="UP000472262"/>
    </source>
</evidence>
<feature type="domain" description="EF-hand" evidence="8">
    <location>
        <begin position="82"/>
        <end position="117"/>
    </location>
</feature>
<evidence type="ECO:0000256" key="5">
    <source>
        <dbReference type="ARBA" id="ARBA00022737"/>
    </source>
</evidence>
<evidence type="ECO:0000259" key="8">
    <source>
        <dbReference type="PROSITE" id="PS50222"/>
    </source>
</evidence>
<proteinExistence type="inferred from homology"/>
<name>A0A672QBF9_SINGR</name>
<reference evidence="9" key="1">
    <citation type="submission" date="2025-08" db="UniProtKB">
        <authorList>
            <consortium name="Ensembl"/>
        </authorList>
    </citation>
    <scope>IDENTIFICATION</scope>
</reference>
<dbReference type="Ensembl" id="ENSSGRT00000077864.1">
    <property type="protein sequence ID" value="ENSSGRP00000073116.1"/>
    <property type="gene ID" value="ENSSGRG00000037177.1"/>
</dbReference>
<feature type="domain" description="EF-hand" evidence="8">
    <location>
        <begin position="46"/>
        <end position="81"/>
    </location>
</feature>
<dbReference type="InParanoid" id="A0A672QBF9"/>
<dbReference type="AlphaFoldDB" id="A0A672QBF9"/>
<reference evidence="9" key="2">
    <citation type="submission" date="2025-09" db="UniProtKB">
        <authorList>
            <consortium name="Ensembl"/>
        </authorList>
    </citation>
    <scope>IDENTIFICATION</scope>
</reference>
<dbReference type="FunFam" id="1.10.238.10:FF:000527">
    <property type="entry name" value="Calmodulin-3"/>
    <property type="match status" value="1"/>
</dbReference>
<dbReference type="InterPro" id="IPR050230">
    <property type="entry name" value="CALM/Myosin/TropC-like"/>
</dbReference>
<dbReference type="SUPFAM" id="SSF47473">
    <property type="entry name" value="EF-hand"/>
    <property type="match status" value="1"/>
</dbReference>
<accession>A0A672QBF9</accession>